<dbReference type="Pfam" id="PF22042">
    <property type="entry name" value="EF-G_D2"/>
    <property type="match status" value="1"/>
</dbReference>
<keyword evidence="6 10" id="KW-0547">Nucleotide-binding</keyword>
<evidence type="ECO:0000256" key="13">
    <source>
        <dbReference type="SAM" id="MobiDB-lite"/>
    </source>
</evidence>
<dbReference type="FunFam" id="2.40.30.10:FF:000008">
    <property type="entry name" value="Translation initiation factor IF-2"/>
    <property type="match status" value="1"/>
</dbReference>
<keyword evidence="8 10" id="KW-0342">GTP-binding</keyword>
<evidence type="ECO:0000256" key="4">
    <source>
        <dbReference type="ARBA" id="ARBA00022490"/>
    </source>
</evidence>
<comment type="caution">
    <text evidence="15">The sequence shown here is derived from an EMBL/GenBank/DDBJ whole genome shotgun (WGS) entry which is preliminary data.</text>
</comment>
<evidence type="ECO:0000256" key="3">
    <source>
        <dbReference type="ARBA" id="ARBA00020675"/>
    </source>
</evidence>
<dbReference type="GO" id="GO:0005525">
    <property type="term" value="F:GTP binding"/>
    <property type="evidence" value="ECO:0007669"/>
    <property type="project" value="UniProtKB-KW"/>
</dbReference>
<accession>A0A0K8MBI6</accession>
<keyword evidence="4 10" id="KW-0963">Cytoplasm</keyword>
<dbReference type="CDD" id="cd03702">
    <property type="entry name" value="IF2_mtIF2_II"/>
    <property type="match status" value="1"/>
</dbReference>
<dbReference type="PROSITE" id="PS01176">
    <property type="entry name" value="IF2"/>
    <property type="match status" value="1"/>
</dbReference>
<dbReference type="Pfam" id="PF00009">
    <property type="entry name" value="GTP_EFTU"/>
    <property type="match status" value="1"/>
</dbReference>
<dbReference type="InterPro" id="IPR027417">
    <property type="entry name" value="P-loop_NTPase"/>
</dbReference>
<dbReference type="FunFam" id="3.40.50.300:FF:000019">
    <property type="entry name" value="Translation initiation factor IF-2"/>
    <property type="match status" value="1"/>
</dbReference>
<gene>
    <name evidence="10 15" type="primary">infB</name>
    <name evidence="15" type="ORF">Cva_00189</name>
</gene>
<evidence type="ECO:0000313" key="16">
    <source>
        <dbReference type="Proteomes" id="UP000036771"/>
    </source>
</evidence>
<evidence type="ECO:0000256" key="10">
    <source>
        <dbReference type="HAMAP-Rule" id="MF_00100"/>
    </source>
</evidence>
<feature type="binding site" evidence="10">
    <location>
        <begin position="253"/>
        <end position="260"/>
    </location>
    <ligand>
        <name>GTP</name>
        <dbReference type="ChEBI" id="CHEBI:37565"/>
    </ligand>
</feature>
<dbReference type="EMBL" id="BBVC01000008">
    <property type="protein sequence ID" value="GAO97553.1"/>
    <property type="molecule type" value="Genomic_DNA"/>
</dbReference>
<evidence type="ECO:0000256" key="5">
    <source>
        <dbReference type="ARBA" id="ARBA00022540"/>
    </source>
</evidence>
<keyword evidence="7 10" id="KW-0648">Protein biosynthesis</keyword>
<dbReference type="PANTHER" id="PTHR43381">
    <property type="entry name" value="TRANSLATION INITIATION FACTOR IF-2-RELATED"/>
    <property type="match status" value="1"/>
</dbReference>
<feature type="binding site" evidence="10">
    <location>
        <begin position="300"/>
        <end position="304"/>
    </location>
    <ligand>
        <name>GTP</name>
        <dbReference type="ChEBI" id="CHEBI:37565"/>
    </ligand>
</feature>
<dbReference type="PANTHER" id="PTHR43381:SF5">
    <property type="entry name" value="TR-TYPE G DOMAIN-CONTAINING PROTEIN"/>
    <property type="match status" value="1"/>
</dbReference>
<evidence type="ECO:0000256" key="11">
    <source>
        <dbReference type="RuleBase" id="RU000644"/>
    </source>
</evidence>
<dbReference type="Gene3D" id="2.40.30.10">
    <property type="entry name" value="Translation factors"/>
    <property type="match status" value="2"/>
</dbReference>
<dbReference type="HAMAP" id="MF_00100_B">
    <property type="entry name" value="IF_2_B"/>
    <property type="match status" value="1"/>
</dbReference>
<dbReference type="SUPFAM" id="SSF52540">
    <property type="entry name" value="P-loop containing nucleoside triphosphate hydrolases"/>
    <property type="match status" value="1"/>
</dbReference>
<comment type="similarity">
    <text evidence="2 10 11">Belongs to the TRAFAC class translation factor GTPase superfamily. Classic translation factor GTPase family. IF-2 subfamily.</text>
</comment>
<dbReference type="InterPro" id="IPR009000">
    <property type="entry name" value="Transl_B-barrel_sf"/>
</dbReference>
<keyword evidence="5 10" id="KW-0396">Initiation factor</keyword>
<dbReference type="CDD" id="cd01887">
    <property type="entry name" value="IF2_eIF5B"/>
    <property type="match status" value="1"/>
</dbReference>
<feature type="compositionally biased region" description="Basic and acidic residues" evidence="13">
    <location>
        <begin position="20"/>
        <end position="50"/>
    </location>
</feature>
<dbReference type="InterPro" id="IPR005225">
    <property type="entry name" value="Small_GTP-bd"/>
</dbReference>
<dbReference type="AlphaFoldDB" id="A0A0K8MBI6"/>
<dbReference type="InterPro" id="IPR000178">
    <property type="entry name" value="TF_IF2_bacterial-like"/>
</dbReference>
<dbReference type="GO" id="GO:0005829">
    <property type="term" value="C:cytosol"/>
    <property type="evidence" value="ECO:0007669"/>
    <property type="project" value="TreeGrafter"/>
</dbReference>
<dbReference type="InterPro" id="IPR004161">
    <property type="entry name" value="EFTu-like_2"/>
</dbReference>
<dbReference type="FunFam" id="3.40.50.10050:FF:000001">
    <property type="entry name" value="Translation initiation factor IF-2"/>
    <property type="match status" value="1"/>
</dbReference>
<dbReference type="InterPro" id="IPR053905">
    <property type="entry name" value="EF-G-like_DII"/>
</dbReference>
<comment type="subcellular location">
    <subcellularLocation>
        <location evidence="1 10 12">Cytoplasm</location>
    </subcellularLocation>
</comment>
<dbReference type="Gene3D" id="3.40.50.300">
    <property type="entry name" value="P-loop containing nucleotide triphosphate hydrolases"/>
    <property type="match status" value="1"/>
</dbReference>
<evidence type="ECO:0000256" key="9">
    <source>
        <dbReference type="ARBA" id="ARBA00025162"/>
    </source>
</evidence>
<evidence type="ECO:0000256" key="1">
    <source>
        <dbReference type="ARBA" id="ARBA00004496"/>
    </source>
</evidence>
<dbReference type="GO" id="GO:0003743">
    <property type="term" value="F:translation initiation factor activity"/>
    <property type="evidence" value="ECO:0007669"/>
    <property type="project" value="UniProtKB-UniRule"/>
</dbReference>
<dbReference type="CDD" id="cd03692">
    <property type="entry name" value="mtIF2_IVc"/>
    <property type="match status" value="1"/>
</dbReference>
<dbReference type="Pfam" id="PF03144">
    <property type="entry name" value="GTP_EFTU_D2"/>
    <property type="match status" value="1"/>
</dbReference>
<evidence type="ECO:0000259" key="14">
    <source>
        <dbReference type="PROSITE" id="PS51722"/>
    </source>
</evidence>
<feature type="region of interest" description="Disordered" evidence="13">
    <location>
        <begin position="20"/>
        <end position="114"/>
    </location>
</feature>
<sequence>MQREKEERTYLESLRFTDLEKQKQEKETERLAQIQDKESEKPGVQEEKSIHAQQPSIRSADSDDSAHRSPESKSRKVSSGFDEEEEESSSHRAKKGTKVISRKPVEDAERGRHELRHRLHGVSVKEILTSDEGVESIRTYGSRRYKDKIKRNRDSIEQKQITRDVTIPEIISVQELANRMAVRGAEVIKKLMTMGVMVTVTQNIDADTAELLVVEFGHIPKRISESDVEQGIEGLEDQDSSMLPRPPVVTVMGHVDHGKTSLLDAIRKTDVVTGEAGGITQHIGAYQVTMPTGAKITFIDTPGHAAFTEMRARGANVTDLVILVVAADDGIMEQTIEAIHHARAAQVPMIVAINKIDKPNAHSERVRNMLLQHEVVVEELGGDVMSIEISAKTGKNIDKLEEAILLQAELLGLQANPNRTATGVVIEAKLERGRGAVATVLVQRGTLKVGDIFVAGMQSGRVRALVDDKGQQLEKAFPSQPVEVAGFIGAPVPGDDFIVMESESRAREISEFRAQRQKNLVSAAGGRVSFEQLLTQATDNKKELAIVVKSDVQGSLEAIISSLGKLSTDEVAVKILYAGVGGINESDVTLAKASHALVIGFNVRANPQARDVARQTGLEIRYYSIIYNVIDDVRALMGGLLSPTLRENFLGNAEIRQVFNITKVGKIAGCYVTEGVVKRGAKVRLLRDNVVIHEGSLKTLKRMKDETREVKSGYECGMAFENYQDIREGDIIECFEIEEIARALD</sequence>
<feature type="domain" description="Tr-type G" evidence="14">
    <location>
        <begin position="244"/>
        <end position="414"/>
    </location>
</feature>
<organism evidence="15 16">
    <name type="scientific">Caedimonas varicaedens</name>
    <dbReference type="NCBI Taxonomy" id="1629334"/>
    <lineage>
        <taxon>Bacteria</taxon>
        <taxon>Pseudomonadati</taxon>
        <taxon>Pseudomonadota</taxon>
        <taxon>Alphaproteobacteria</taxon>
        <taxon>Holosporales</taxon>
        <taxon>Caedimonadaceae</taxon>
        <taxon>Caedimonas</taxon>
    </lineage>
</organism>
<dbReference type="InterPro" id="IPR023115">
    <property type="entry name" value="TIF_IF2_dom3"/>
</dbReference>
<feature type="binding site" evidence="10">
    <location>
        <begin position="354"/>
        <end position="357"/>
    </location>
    <ligand>
        <name>GTP</name>
        <dbReference type="ChEBI" id="CHEBI:37565"/>
    </ligand>
</feature>
<dbReference type="InterPro" id="IPR000795">
    <property type="entry name" value="T_Tr_GTP-bd_dom"/>
</dbReference>
<dbReference type="SUPFAM" id="SSF50447">
    <property type="entry name" value="Translation proteins"/>
    <property type="match status" value="2"/>
</dbReference>
<feature type="compositionally biased region" description="Basic residues" evidence="13">
    <location>
        <begin position="91"/>
        <end position="101"/>
    </location>
</feature>
<reference evidence="15 16" key="1">
    <citation type="submission" date="2015-03" db="EMBL/GenBank/DDBJ databases">
        <title>Caedibacter varicaedens, whole genome shotgun sequence.</title>
        <authorList>
            <person name="Suzuki H."/>
            <person name="Dapper A.L."/>
            <person name="Gibson A.K."/>
            <person name="Jackson C."/>
            <person name="Lee H."/>
            <person name="Pejaver V.R."/>
            <person name="Doak T."/>
            <person name="Lynch M."/>
        </authorList>
    </citation>
    <scope>NUCLEOTIDE SEQUENCE [LARGE SCALE GENOMIC DNA]</scope>
</reference>
<dbReference type="GO" id="GO:0003924">
    <property type="term" value="F:GTPase activity"/>
    <property type="evidence" value="ECO:0007669"/>
    <property type="project" value="UniProtKB-UniRule"/>
</dbReference>
<protein>
    <recommendedName>
        <fullName evidence="3 10">Translation initiation factor IF-2</fullName>
    </recommendedName>
</protein>
<dbReference type="Gene3D" id="3.40.50.10050">
    <property type="entry name" value="Translation initiation factor IF- 2, domain 3"/>
    <property type="match status" value="1"/>
</dbReference>
<evidence type="ECO:0000256" key="2">
    <source>
        <dbReference type="ARBA" id="ARBA00007733"/>
    </source>
</evidence>
<feature type="compositionally biased region" description="Basic and acidic residues" evidence="13">
    <location>
        <begin position="103"/>
        <end position="112"/>
    </location>
</feature>
<evidence type="ECO:0000313" key="15">
    <source>
        <dbReference type="EMBL" id="GAO97553.1"/>
    </source>
</evidence>
<dbReference type="SUPFAM" id="SSF52156">
    <property type="entry name" value="Initiation factor IF2/eIF5b, domain 3"/>
    <property type="match status" value="1"/>
</dbReference>
<dbReference type="InterPro" id="IPR006847">
    <property type="entry name" value="IF2_N"/>
</dbReference>
<dbReference type="Proteomes" id="UP000036771">
    <property type="component" value="Unassembled WGS sequence"/>
</dbReference>
<dbReference type="PROSITE" id="PS51722">
    <property type="entry name" value="G_TR_2"/>
    <property type="match status" value="1"/>
</dbReference>
<keyword evidence="16" id="KW-1185">Reference proteome</keyword>
<dbReference type="InterPro" id="IPR036925">
    <property type="entry name" value="TIF_IF2_dom3_sf"/>
</dbReference>
<dbReference type="InterPro" id="IPR044145">
    <property type="entry name" value="IF2_II"/>
</dbReference>
<dbReference type="Pfam" id="PF04760">
    <property type="entry name" value="IF2_N"/>
    <property type="match status" value="1"/>
</dbReference>
<feature type="compositionally biased region" description="Basic and acidic residues" evidence="13">
    <location>
        <begin position="60"/>
        <end position="74"/>
    </location>
</feature>
<evidence type="ECO:0000256" key="7">
    <source>
        <dbReference type="ARBA" id="ARBA00022917"/>
    </source>
</evidence>
<dbReference type="NCBIfam" id="TIGR00231">
    <property type="entry name" value="small_GTP"/>
    <property type="match status" value="1"/>
</dbReference>
<dbReference type="InterPro" id="IPR015760">
    <property type="entry name" value="TIF_IF2"/>
</dbReference>
<dbReference type="FunFam" id="2.40.30.10:FF:000054">
    <property type="entry name" value="Translation initiation factor IF-2"/>
    <property type="match status" value="1"/>
</dbReference>
<evidence type="ECO:0000256" key="12">
    <source>
        <dbReference type="RuleBase" id="RU000645"/>
    </source>
</evidence>
<comment type="function">
    <text evidence="9 10 11">One of the essential components for the initiation of protein synthesis. Protects formylmethionyl-tRNA from spontaneous hydrolysis and promotes its binding to the 30S ribosomal subunits. Also involved in the hydrolysis of GTP during the formation of the 70S ribosomal complex.</text>
</comment>
<comment type="caution">
    <text evidence="10">Lacks conserved residue(s) required for the propagation of feature annotation.</text>
</comment>
<proteinExistence type="inferred from homology"/>
<name>A0A0K8MBI6_9PROT</name>
<evidence type="ECO:0000256" key="6">
    <source>
        <dbReference type="ARBA" id="ARBA00022741"/>
    </source>
</evidence>
<dbReference type="STRING" id="1629334.Cva_00189"/>
<dbReference type="NCBIfam" id="TIGR00487">
    <property type="entry name" value="IF-2"/>
    <property type="match status" value="1"/>
</dbReference>
<dbReference type="Pfam" id="PF11987">
    <property type="entry name" value="IF-2"/>
    <property type="match status" value="1"/>
</dbReference>
<evidence type="ECO:0000256" key="8">
    <source>
        <dbReference type="ARBA" id="ARBA00023134"/>
    </source>
</evidence>